<feature type="active site" description="Proton donor/acceptor" evidence="3">
    <location>
        <position position="82"/>
    </location>
</feature>
<accession>A0A1M6MI16</accession>
<evidence type="ECO:0000256" key="4">
    <source>
        <dbReference type="PIRSR" id="PIRSR613078-2"/>
    </source>
</evidence>
<evidence type="ECO:0000313" key="5">
    <source>
        <dbReference type="EMBL" id="SHJ82950.1"/>
    </source>
</evidence>
<dbReference type="OrthoDB" id="9781415at2"/>
<dbReference type="PANTHER" id="PTHR48100:SF1">
    <property type="entry name" value="HISTIDINE PHOSPHATASE FAMILY PROTEIN-RELATED"/>
    <property type="match status" value="1"/>
</dbReference>
<reference evidence="5 6" key="1">
    <citation type="submission" date="2016-11" db="EMBL/GenBank/DDBJ databases">
        <authorList>
            <person name="Jaros S."/>
            <person name="Januszkiewicz K."/>
            <person name="Wedrychowicz H."/>
        </authorList>
    </citation>
    <scope>NUCLEOTIDE SEQUENCE [LARGE SCALE GENOMIC DNA]</scope>
    <source>
        <strain evidence="5 6">DSM 21864</strain>
    </source>
</reference>
<keyword evidence="2" id="KW-0413">Isomerase</keyword>
<dbReference type="RefSeq" id="WP_073011033.1">
    <property type="nucleotide sequence ID" value="NZ_FQZO01000008.1"/>
</dbReference>
<protein>
    <submittedName>
        <fullName evidence="5">Probable phosphoglycerate mutase</fullName>
    </submittedName>
</protein>
<feature type="active site" description="Tele-phosphohistidine intermediate" evidence="3">
    <location>
        <position position="9"/>
    </location>
</feature>
<dbReference type="InterPro" id="IPR013078">
    <property type="entry name" value="His_Pase_superF_clade-1"/>
</dbReference>
<dbReference type="Pfam" id="PF00300">
    <property type="entry name" value="His_Phos_1"/>
    <property type="match status" value="1"/>
</dbReference>
<dbReference type="Gene3D" id="3.40.50.1240">
    <property type="entry name" value="Phosphoglycerate mutase-like"/>
    <property type="match status" value="1"/>
</dbReference>
<evidence type="ECO:0000256" key="1">
    <source>
        <dbReference type="ARBA" id="ARBA00023152"/>
    </source>
</evidence>
<feature type="binding site" evidence="4">
    <location>
        <begin position="8"/>
        <end position="15"/>
    </location>
    <ligand>
        <name>substrate</name>
    </ligand>
</feature>
<dbReference type="AlphaFoldDB" id="A0A1M6MI16"/>
<evidence type="ECO:0000256" key="2">
    <source>
        <dbReference type="ARBA" id="ARBA00023235"/>
    </source>
</evidence>
<keyword evidence="6" id="KW-1185">Reference proteome</keyword>
<dbReference type="CDD" id="cd07067">
    <property type="entry name" value="HP_PGM_like"/>
    <property type="match status" value="1"/>
</dbReference>
<dbReference type="GO" id="GO:0016791">
    <property type="term" value="F:phosphatase activity"/>
    <property type="evidence" value="ECO:0007669"/>
    <property type="project" value="TreeGrafter"/>
</dbReference>
<evidence type="ECO:0000256" key="3">
    <source>
        <dbReference type="PIRSR" id="PIRSR613078-1"/>
    </source>
</evidence>
<dbReference type="InterPro" id="IPR001345">
    <property type="entry name" value="PG/BPGM_mutase_AS"/>
</dbReference>
<dbReference type="PROSITE" id="PS00175">
    <property type="entry name" value="PG_MUTASE"/>
    <property type="match status" value="1"/>
</dbReference>
<dbReference type="InterPro" id="IPR029033">
    <property type="entry name" value="His_PPase_superfam"/>
</dbReference>
<dbReference type="InterPro" id="IPR050275">
    <property type="entry name" value="PGM_Phosphatase"/>
</dbReference>
<dbReference type="SUPFAM" id="SSF53254">
    <property type="entry name" value="Phosphoglycerate mutase-like"/>
    <property type="match status" value="1"/>
</dbReference>
<name>A0A1M6MI16_9CLOT</name>
<proteinExistence type="predicted"/>
<organism evidence="5 6">
    <name type="scientific">Clostridium amylolyticum</name>
    <dbReference type="NCBI Taxonomy" id="1121298"/>
    <lineage>
        <taxon>Bacteria</taxon>
        <taxon>Bacillati</taxon>
        <taxon>Bacillota</taxon>
        <taxon>Clostridia</taxon>
        <taxon>Eubacteriales</taxon>
        <taxon>Clostridiaceae</taxon>
        <taxon>Clostridium</taxon>
    </lineage>
</organism>
<dbReference type="PANTHER" id="PTHR48100">
    <property type="entry name" value="BROAD-SPECIFICITY PHOSPHATASE YOR283W-RELATED"/>
    <property type="match status" value="1"/>
</dbReference>
<dbReference type="STRING" id="1121298.SAMN05444401_4014"/>
<feature type="binding site" evidence="4">
    <location>
        <position position="58"/>
    </location>
    <ligand>
        <name>substrate</name>
    </ligand>
</feature>
<dbReference type="EMBL" id="FQZO01000008">
    <property type="protein sequence ID" value="SHJ82950.1"/>
    <property type="molecule type" value="Genomic_DNA"/>
</dbReference>
<dbReference type="GO" id="GO:0005737">
    <property type="term" value="C:cytoplasm"/>
    <property type="evidence" value="ECO:0007669"/>
    <property type="project" value="TreeGrafter"/>
</dbReference>
<dbReference type="Proteomes" id="UP000184080">
    <property type="component" value="Unassembled WGS sequence"/>
</dbReference>
<keyword evidence="1" id="KW-0324">Glycolysis</keyword>
<gene>
    <name evidence="5" type="ORF">SAMN05444401_4014</name>
</gene>
<dbReference type="SMART" id="SM00855">
    <property type="entry name" value="PGAM"/>
    <property type="match status" value="1"/>
</dbReference>
<dbReference type="PIRSF" id="PIRSF000709">
    <property type="entry name" value="6PFK_2-Ptase"/>
    <property type="match status" value="1"/>
</dbReference>
<evidence type="ECO:0000313" key="6">
    <source>
        <dbReference type="Proteomes" id="UP000184080"/>
    </source>
</evidence>
<sequence>MTTLYITRHGETEWNIQSRFQGWKNSPLTELGVKQAESLRKRMSTVPLNKIYASPTERAAKTAEIIRGDRDIEIIHDIDLREMGFGNWEGLTYDEIKSLNEAELNNLIYHPSKYIPDMGEDYKTFTARIIGAVDRIILNHPNESVLIVTHGISLKVMLSYFNSLDLDEIHNLPIVGQASLTQVNINKDEFQVILTGDTQHYDF</sequence>